<dbReference type="STRING" id="1223523.H340_24535"/>
<dbReference type="Proteomes" id="UP000011740">
    <property type="component" value="Unassembled WGS sequence"/>
</dbReference>
<protein>
    <recommendedName>
        <fullName evidence="4">SseB protein N-terminal domain-containing protein</fullName>
    </recommendedName>
</protein>
<dbReference type="InterPro" id="IPR049975">
    <property type="entry name" value="SAV_915-like_dom"/>
</dbReference>
<dbReference type="PATRIC" id="fig|1223523.3.peg.4984"/>
<dbReference type="EMBL" id="AORZ01000100">
    <property type="protein sequence ID" value="EME97818.1"/>
    <property type="molecule type" value="Genomic_DNA"/>
</dbReference>
<evidence type="ECO:0000256" key="1">
    <source>
        <dbReference type="SAM" id="MobiDB-lite"/>
    </source>
</evidence>
<accession>M2ZYH5</accession>
<dbReference type="NCBIfam" id="NF042914">
    <property type="entry name" value="SAV915_dom"/>
    <property type="match status" value="1"/>
</dbReference>
<organism evidence="2 3">
    <name type="scientific">Streptomyces mobaraensis (strain ATCC 29032 / DSM 40847 / JCM 4168 / NBRC 13819 / NCIMB 11159 / IPCR 16-22)</name>
    <dbReference type="NCBI Taxonomy" id="1223523"/>
    <lineage>
        <taxon>Bacteria</taxon>
        <taxon>Bacillati</taxon>
        <taxon>Actinomycetota</taxon>
        <taxon>Actinomycetes</taxon>
        <taxon>Kitasatosporales</taxon>
        <taxon>Streptomycetaceae</taxon>
        <taxon>Streptomyces</taxon>
    </lineage>
</organism>
<sequence length="156" mass="15451">MVAAVTAAHSPVADGGESSDDPSHPGGAPLPASTTPAPSPAPTPAGHTSTSVLPAPPPAVPVLYVPVRPCPVGFALRVFRTPLGGRTAVAFTTRARLTACLGPHQPTVRLALPAVRSLAAPLGVTLVSVDPQLTAPAVIRSPDGPSPTALLPTLPG</sequence>
<name>M2ZYH5_STRM1</name>
<evidence type="ECO:0008006" key="4">
    <source>
        <dbReference type="Google" id="ProtNLM"/>
    </source>
</evidence>
<evidence type="ECO:0000313" key="3">
    <source>
        <dbReference type="Proteomes" id="UP000011740"/>
    </source>
</evidence>
<dbReference type="eggNOG" id="ENOG503207F">
    <property type="taxonomic scope" value="Bacteria"/>
</dbReference>
<feature type="compositionally biased region" description="Low complexity" evidence="1">
    <location>
        <begin position="25"/>
        <end position="36"/>
    </location>
</feature>
<proteinExistence type="predicted"/>
<gene>
    <name evidence="2" type="ORF">H340_24535</name>
</gene>
<evidence type="ECO:0000313" key="2">
    <source>
        <dbReference type="EMBL" id="EME97818.1"/>
    </source>
</evidence>
<dbReference type="AlphaFoldDB" id="M2ZYH5"/>
<feature type="region of interest" description="Disordered" evidence="1">
    <location>
        <begin position="1"/>
        <end position="52"/>
    </location>
</feature>
<reference evidence="2 3" key="1">
    <citation type="journal article" date="2013" name="Genome Announc.">
        <title>Whole-Genome Shotgun Assembly and Analysis of the Genome of Streptomyces mobaraensis DSM 40847, a Strain for Industrial Production of Microbial Transglutaminase.</title>
        <authorList>
            <person name="Yang H."/>
            <person name="He T."/>
            <person name="Wu W."/>
            <person name="Zhu W."/>
            <person name="Lu B."/>
            <person name="Sun W."/>
        </authorList>
    </citation>
    <scope>NUCLEOTIDE SEQUENCE [LARGE SCALE GENOMIC DNA]</scope>
    <source>
        <strain evidence="2 3">DSM 40847</strain>
    </source>
</reference>
<comment type="caution">
    <text evidence="2">The sequence shown here is derived from an EMBL/GenBank/DDBJ whole genome shotgun (WGS) entry which is preliminary data.</text>
</comment>